<dbReference type="Gene3D" id="3.40.50.150">
    <property type="entry name" value="Vaccinia Virus protein VP39"/>
    <property type="match status" value="1"/>
</dbReference>
<evidence type="ECO:0000313" key="3">
    <source>
        <dbReference type="Proteomes" id="UP000533476"/>
    </source>
</evidence>
<protein>
    <submittedName>
        <fullName evidence="2">Class I SAM-dependent methyltransferase</fullName>
    </submittedName>
</protein>
<dbReference type="PANTHER" id="PTHR45036">
    <property type="entry name" value="METHYLTRANSFERASE LIKE 7B"/>
    <property type="match status" value="1"/>
</dbReference>
<dbReference type="PANTHER" id="PTHR45036:SF1">
    <property type="entry name" value="METHYLTRANSFERASE LIKE 7A"/>
    <property type="match status" value="1"/>
</dbReference>
<dbReference type="CDD" id="cd02440">
    <property type="entry name" value="AdoMet_MTases"/>
    <property type="match status" value="1"/>
</dbReference>
<dbReference type="Pfam" id="PF08241">
    <property type="entry name" value="Methyltransf_11"/>
    <property type="match status" value="1"/>
</dbReference>
<dbReference type="EMBL" id="JABBVZ010000009">
    <property type="protein sequence ID" value="NMP21564.1"/>
    <property type="molecule type" value="Genomic_DNA"/>
</dbReference>
<dbReference type="Proteomes" id="UP000533476">
    <property type="component" value="Unassembled WGS sequence"/>
</dbReference>
<evidence type="ECO:0000313" key="2">
    <source>
        <dbReference type="EMBL" id="NMP21564.1"/>
    </source>
</evidence>
<reference evidence="2 3" key="1">
    <citation type="submission" date="2020-04" db="EMBL/GenBank/DDBJ databases">
        <authorList>
            <person name="Zhang R."/>
            <person name="Schippers A."/>
        </authorList>
    </citation>
    <scope>NUCLEOTIDE SEQUENCE [LARGE SCALE GENOMIC DNA]</scope>
    <source>
        <strain evidence="2 3">DSM 109850</strain>
    </source>
</reference>
<dbReference type="SUPFAM" id="SSF53335">
    <property type="entry name" value="S-adenosyl-L-methionine-dependent methyltransferases"/>
    <property type="match status" value="1"/>
</dbReference>
<keyword evidence="2" id="KW-0808">Transferase</keyword>
<name>A0A7Y0L464_9FIRM</name>
<organism evidence="2 3">
    <name type="scientific">Sulfobacillus harzensis</name>
    <dbReference type="NCBI Taxonomy" id="2729629"/>
    <lineage>
        <taxon>Bacteria</taxon>
        <taxon>Bacillati</taxon>
        <taxon>Bacillota</taxon>
        <taxon>Clostridia</taxon>
        <taxon>Eubacteriales</taxon>
        <taxon>Clostridiales Family XVII. Incertae Sedis</taxon>
        <taxon>Sulfobacillus</taxon>
    </lineage>
</organism>
<comment type="caution">
    <text evidence="2">The sequence shown here is derived from an EMBL/GenBank/DDBJ whole genome shotgun (WGS) entry which is preliminary data.</text>
</comment>
<evidence type="ECO:0000259" key="1">
    <source>
        <dbReference type="Pfam" id="PF08241"/>
    </source>
</evidence>
<dbReference type="GO" id="GO:0032259">
    <property type="term" value="P:methylation"/>
    <property type="evidence" value="ECO:0007669"/>
    <property type="project" value="UniProtKB-KW"/>
</dbReference>
<proteinExistence type="predicted"/>
<gene>
    <name evidence="2" type="ORF">HIJ39_04235</name>
</gene>
<dbReference type="RefSeq" id="WP_169097038.1">
    <property type="nucleotide sequence ID" value="NZ_JABBVZ010000009.1"/>
</dbReference>
<sequence>MGGADRRGPGAARWVDHPRFSRWYPYTERFLERAVGQARRQQNAQAVGRTLILGAGTGLDVPALGEGVAALILLEPDATMRRTLARRYPDLPVVAWPAEAMPFDPESFDTVISTLVLCSVVDVARVLREVARVLTPGGQYLFLEHVVSPQPGVRWVQHGIEPVWRRVGGGCRLTRDVHTAVTHSPLRLTACDSARSGGILPVIRGRAVRGA</sequence>
<dbReference type="AlphaFoldDB" id="A0A7Y0L464"/>
<feature type="domain" description="Methyltransferase type 11" evidence="1">
    <location>
        <begin position="53"/>
        <end position="142"/>
    </location>
</feature>
<accession>A0A7Y0L464</accession>
<dbReference type="InterPro" id="IPR029063">
    <property type="entry name" value="SAM-dependent_MTases_sf"/>
</dbReference>
<dbReference type="InterPro" id="IPR013216">
    <property type="entry name" value="Methyltransf_11"/>
</dbReference>
<dbReference type="InterPro" id="IPR052356">
    <property type="entry name" value="Thiol_S-MT"/>
</dbReference>
<keyword evidence="3" id="KW-1185">Reference proteome</keyword>
<dbReference type="GO" id="GO:0008757">
    <property type="term" value="F:S-adenosylmethionine-dependent methyltransferase activity"/>
    <property type="evidence" value="ECO:0007669"/>
    <property type="project" value="InterPro"/>
</dbReference>
<keyword evidence="2" id="KW-0489">Methyltransferase</keyword>